<protein>
    <submittedName>
        <fullName evidence="2">Low molecular weight protein tyrosine phosphatase</fullName>
        <ecNumber evidence="2">3.1.3.48</ecNumber>
    </submittedName>
</protein>
<sequence length="173" mass="18301">CSPLGARTGRRTASPWSASATSVAPRSPRSCSATGSRARDFLSVSRWSAPAPATGTSGTRWTRAPRTCSPPTVTTRRDTGPSSTRPPGTTDATWCLPWTRRTTPTSPRCTCRTTSMPAGCGCSATSTRAPTRLTVTSRTRTSAERKGSNPCWRWSSGPPASSSVCFLRGCART</sequence>
<feature type="non-terminal residue" evidence="2">
    <location>
        <position position="1"/>
    </location>
</feature>
<feature type="non-terminal residue" evidence="2">
    <location>
        <position position="173"/>
    </location>
</feature>
<dbReference type="EC" id="3.1.3.48" evidence="2"/>
<organism evidence="2">
    <name type="scientific">uncultured Nocardioidaceae bacterium</name>
    <dbReference type="NCBI Taxonomy" id="253824"/>
    <lineage>
        <taxon>Bacteria</taxon>
        <taxon>Bacillati</taxon>
        <taxon>Actinomycetota</taxon>
        <taxon>Actinomycetes</taxon>
        <taxon>Propionibacteriales</taxon>
        <taxon>Nocardioidaceae</taxon>
        <taxon>environmental samples</taxon>
    </lineage>
</organism>
<name>A0A6J4M4R2_9ACTN</name>
<proteinExistence type="predicted"/>
<evidence type="ECO:0000256" key="1">
    <source>
        <dbReference type="SAM" id="MobiDB-lite"/>
    </source>
</evidence>
<feature type="compositionally biased region" description="Low complexity" evidence="1">
    <location>
        <begin position="80"/>
        <end position="90"/>
    </location>
</feature>
<reference evidence="2" key="1">
    <citation type="submission" date="2020-02" db="EMBL/GenBank/DDBJ databases">
        <authorList>
            <person name="Meier V. D."/>
        </authorList>
    </citation>
    <scope>NUCLEOTIDE SEQUENCE</scope>
    <source>
        <strain evidence="2">AVDCRST_MAG72</strain>
    </source>
</reference>
<gene>
    <name evidence="2" type="ORF">AVDCRST_MAG72-1399</name>
</gene>
<feature type="compositionally biased region" description="Polar residues" evidence="1">
    <location>
        <begin position="14"/>
        <end position="35"/>
    </location>
</feature>
<accession>A0A6J4M4R2</accession>
<keyword evidence="2" id="KW-0378">Hydrolase</keyword>
<dbReference type="GO" id="GO:0004725">
    <property type="term" value="F:protein tyrosine phosphatase activity"/>
    <property type="evidence" value="ECO:0007669"/>
    <property type="project" value="UniProtKB-EC"/>
</dbReference>
<feature type="region of interest" description="Disordered" evidence="1">
    <location>
        <begin position="1"/>
        <end position="95"/>
    </location>
</feature>
<dbReference type="EMBL" id="CADCUJ010000059">
    <property type="protein sequence ID" value="CAA9350243.1"/>
    <property type="molecule type" value="Genomic_DNA"/>
</dbReference>
<dbReference type="AlphaFoldDB" id="A0A6J4M4R2"/>
<evidence type="ECO:0000313" key="2">
    <source>
        <dbReference type="EMBL" id="CAA9350243.1"/>
    </source>
</evidence>